<evidence type="ECO:0000313" key="2">
    <source>
        <dbReference type="Proteomes" id="UP000298663"/>
    </source>
</evidence>
<dbReference type="AlphaFoldDB" id="A0A4U8UGP5"/>
<protein>
    <submittedName>
        <fullName evidence="1">Uncharacterized protein</fullName>
    </submittedName>
</protein>
<organism evidence="1 2">
    <name type="scientific">Steinernema carpocapsae</name>
    <name type="common">Entomopathogenic nematode</name>
    <dbReference type="NCBI Taxonomy" id="34508"/>
    <lineage>
        <taxon>Eukaryota</taxon>
        <taxon>Metazoa</taxon>
        <taxon>Ecdysozoa</taxon>
        <taxon>Nematoda</taxon>
        <taxon>Chromadorea</taxon>
        <taxon>Rhabditida</taxon>
        <taxon>Tylenchina</taxon>
        <taxon>Panagrolaimomorpha</taxon>
        <taxon>Strongyloidoidea</taxon>
        <taxon>Steinernematidae</taxon>
        <taxon>Steinernema</taxon>
    </lineage>
</organism>
<dbReference type="Proteomes" id="UP000298663">
    <property type="component" value="Unassembled WGS sequence"/>
</dbReference>
<name>A0A4U8UGP5_STECR</name>
<dbReference type="EMBL" id="AZBU02000001">
    <property type="protein sequence ID" value="TMS32190.1"/>
    <property type="molecule type" value="Genomic_DNA"/>
</dbReference>
<gene>
    <name evidence="1" type="ORF">L596_000065</name>
</gene>
<keyword evidence="2" id="KW-1185">Reference proteome</keyword>
<proteinExistence type="predicted"/>
<reference evidence="1 2" key="2">
    <citation type="journal article" date="2019" name="G3 (Bethesda)">
        <title>Hybrid Assembly of the Genome of the Entomopathogenic Nematode Steinernema carpocapsae Identifies the X-Chromosome.</title>
        <authorList>
            <person name="Serra L."/>
            <person name="Macchietto M."/>
            <person name="Macias-Munoz A."/>
            <person name="McGill C.J."/>
            <person name="Rodriguez I.M."/>
            <person name="Rodriguez B."/>
            <person name="Murad R."/>
            <person name="Mortazavi A."/>
        </authorList>
    </citation>
    <scope>NUCLEOTIDE SEQUENCE [LARGE SCALE GENOMIC DNA]</scope>
    <source>
        <strain evidence="1 2">ALL</strain>
    </source>
</reference>
<comment type="caution">
    <text evidence="1">The sequence shown here is derived from an EMBL/GenBank/DDBJ whole genome shotgun (WGS) entry which is preliminary data.</text>
</comment>
<sequence length="80" mass="9259">MFYDMRQVVNQKTCPKVDHMSPKAHVRTYDQISLSLKCVLTCLRVFSLALRGEPSFRQVIYGLISLGRFSICPVPHFTWP</sequence>
<evidence type="ECO:0000313" key="1">
    <source>
        <dbReference type="EMBL" id="TMS32190.1"/>
    </source>
</evidence>
<accession>A0A4U8UGP5</accession>
<reference evidence="1 2" key="1">
    <citation type="journal article" date="2015" name="Genome Biol.">
        <title>Comparative genomics of Steinernema reveals deeply conserved gene regulatory networks.</title>
        <authorList>
            <person name="Dillman A.R."/>
            <person name="Macchietto M."/>
            <person name="Porter C.F."/>
            <person name="Rogers A."/>
            <person name="Williams B."/>
            <person name="Antoshechkin I."/>
            <person name="Lee M.M."/>
            <person name="Goodwin Z."/>
            <person name="Lu X."/>
            <person name="Lewis E.E."/>
            <person name="Goodrich-Blair H."/>
            <person name="Stock S.P."/>
            <person name="Adams B.J."/>
            <person name="Sternberg P.W."/>
            <person name="Mortazavi A."/>
        </authorList>
    </citation>
    <scope>NUCLEOTIDE SEQUENCE [LARGE SCALE GENOMIC DNA]</scope>
    <source>
        <strain evidence="1 2">ALL</strain>
    </source>
</reference>